<organism evidence="3 4">
    <name type="scientific">Sphaerotilus microaerophilus</name>
    <dbReference type="NCBI Taxonomy" id="2914710"/>
    <lineage>
        <taxon>Bacteria</taxon>
        <taxon>Pseudomonadati</taxon>
        <taxon>Pseudomonadota</taxon>
        <taxon>Betaproteobacteria</taxon>
        <taxon>Burkholderiales</taxon>
        <taxon>Sphaerotilaceae</taxon>
        <taxon>Sphaerotilus</taxon>
    </lineage>
</organism>
<feature type="domain" description="NfeD-like C-terminal" evidence="2">
    <location>
        <begin position="85"/>
        <end position="137"/>
    </location>
</feature>
<evidence type="ECO:0000313" key="3">
    <source>
        <dbReference type="EMBL" id="BDI05688.1"/>
    </source>
</evidence>
<keyword evidence="1" id="KW-1133">Transmembrane helix</keyword>
<dbReference type="RefSeq" id="WP_251969052.1">
    <property type="nucleotide sequence ID" value="NZ_AP025730.1"/>
</dbReference>
<evidence type="ECO:0000259" key="2">
    <source>
        <dbReference type="Pfam" id="PF01957"/>
    </source>
</evidence>
<reference evidence="3" key="1">
    <citation type="submission" date="2022-04" db="EMBL/GenBank/DDBJ databases">
        <title>Whole genome sequence of Sphaerotilus sp. FB-5.</title>
        <authorList>
            <person name="Takeda M."/>
            <person name="Narihara S."/>
            <person name="Akimoto M."/>
            <person name="Akimoto R."/>
            <person name="Nishiyashiki S."/>
            <person name="Murakami T."/>
        </authorList>
    </citation>
    <scope>NUCLEOTIDE SEQUENCE</scope>
    <source>
        <strain evidence="3">FB-5</strain>
    </source>
</reference>
<sequence>MSPAVLWWIATAMLVLAELTTGTFYLLMVSLGLAGGALAAHAGLALSAQLLTAALVGGAAVVAWHLYRARQPAPPAPGANHDIQLDVGEHVMVTAWDAAGRTHVHYRGADWQARWAGGGPPEPGEHVIRALDGNVLLLGR</sequence>
<protein>
    <submittedName>
        <fullName evidence="3">Membrane protein</fullName>
    </submittedName>
</protein>
<evidence type="ECO:0000256" key="1">
    <source>
        <dbReference type="SAM" id="Phobius"/>
    </source>
</evidence>
<keyword evidence="4" id="KW-1185">Reference proteome</keyword>
<dbReference type="EMBL" id="AP025730">
    <property type="protein sequence ID" value="BDI05688.1"/>
    <property type="molecule type" value="Genomic_DNA"/>
</dbReference>
<keyword evidence="1" id="KW-0472">Membrane</keyword>
<dbReference type="Pfam" id="PF01957">
    <property type="entry name" value="NfeD"/>
    <property type="match status" value="1"/>
</dbReference>
<dbReference type="InterPro" id="IPR002810">
    <property type="entry name" value="NfeD-like_C"/>
</dbReference>
<dbReference type="Proteomes" id="UP001057498">
    <property type="component" value="Chromosome"/>
</dbReference>
<proteinExistence type="predicted"/>
<name>A0ABN6PNV2_9BURK</name>
<keyword evidence="1" id="KW-0812">Transmembrane</keyword>
<feature type="transmembrane region" description="Helical" evidence="1">
    <location>
        <begin position="44"/>
        <end position="67"/>
    </location>
</feature>
<accession>A0ABN6PNV2</accession>
<gene>
    <name evidence="3" type="ORF">CATMQ487_26580</name>
</gene>
<evidence type="ECO:0000313" key="4">
    <source>
        <dbReference type="Proteomes" id="UP001057498"/>
    </source>
</evidence>